<sequence length="154" mass="16978">MSKYEASESKDDYEAHKTGGKRGEGDEENEDEEGTLEIPSAESLLISTVVSTVPATTDQFMHTPDFRKLFVGFVHTDTLMALRVVTKEYNELVDALIDEGTESGEIIVHHGKDISEHAAVAREERHGLVMRVLFLLNITNIGTCTPAITRSISS</sequence>
<evidence type="ECO:0000313" key="3">
    <source>
        <dbReference type="Proteomes" id="UP001165122"/>
    </source>
</evidence>
<name>A0A9W7DR77_9STRA</name>
<comment type="caution">
    <text evidence="2">The sequence shown here is derived from an EMBL/GenBank/DDBJ whole genome shotgun (WGS) entry which is preliminary data.</text>
</comment>
<dbReference type="EMBL" id="BRXW01000403">
    <property type="protein sequence ID" value="GMH51335.1"/>
    <property type="molecule type" value="Genomic_DNA"/>
</dbReference>
<keyword evidence="3" id="KW-1185">Reference proteome</keyword>
<dbReference type="AlphaFoldDB" id="A0A9W7DR77"/>
<feature type="region of interest" description="Disordered" evidence="1">
    <location>
        <begin position="1"/>
        <end position="38"/>
    </location>
</feature>
<protein>
    <submittedName>
        <fullName evidence="2">Uncharacterized protein</fullName>
    </submittedName>
</protein>
<proteinExistence type="predicted"/>
<organism evidence="2 3">
    <name type="scientific">Triparma laevis f. longispina</name>
    <dbReference type="NCBI Taxonomy" id="1714387"/>
    <lineage>
        <taxon>Eukaryota</taxon>
        <taxon>Sar</taxon>
        <taxon>Stramenopiles</taxon>
        <taxon>Ochrophyta</taxon>
        <taxon>Bolidophyceae</taxon>
        <taxon>Parmales</taxon>
        <taxon>Triparmaceae</taxon>
        <taxon>Triparma</taxon>
    </lineage>
</organism>
<gene>
    <name evidence="2" type="ORF">TrLO_g15949</name>
</gene>
<evidence type="ECO:0000256" key="1">
    <source>
        <dbReference type="SAM" id="MobiDB-lite"/>
    </source>
</evidence>
<evidence type="ECO:0000313" key="2">
    <source>
        <dbReference type="EMBL" id="GMH51335.1"/>
    </source>
</evidence>
<feature type="compositionally biased region" description="Basic and acidic residues" evidence="1">
    <location>
        <begin position="1"/>
        <end position="24"/>
    </location>
</feature>
<accession>A0A9W7DR77</accession>
<feature type="compositionally biased region" description="Acidic residues" evidence="1">
    <location>
        <begin position="25"/>
        <end position="35"/>
    </location>
</feature>
<reference evidence="3" key="1">
    <citation type="journal article" date="2023" name="Commun. Biol.">
        <title>Genome analysis of Parmales, the sister group of diatoms, reveals the evolutionary specialization of diatoms from phago-mixotrophs to photoautotrophs.</title>
        <authorList>
            <person name="Ban H."/>
            <person name="Sato S."/>
            <person name="Yoshikawa S."/>
            <person name="Yamada K."/>
            <person name="Nakamura Y."/>
            <person name="Ichinomiya M."/>
            <person name="Sato N."/>
            <person name="Blanc-Mathieu R."/>
            <person name="Endo H."/>
            <person name="Kuwata A."/>
            <person name="Ogata H."/>
        </authorList>
    </citation>
    <scope>NUCLEOTIDE SEQUENCE [LARGE SCALE GENOMIC DNA]</scope>
    <source>
        <strain evidence="3">NIES 3700</strain>
    </source>
</reference>
<dbReference type="Proteomes" id="UP001165122">
    <property type="component" value="Unassembled WGS sequence"/>
</dbReference>